<keyword evidence="1" id="KW-0378">Hydrolase</keyword>
<dbReference type="InterPro" id="IPR013785">
    <property type="entry name" value="Aldolase_TIM"/>
</dbReference>
<evidence type="ECO:0000313" key="4">
    <source>
        <dbReference type="Proteomes" id="UP000605992"/>
    </source>
</evidence>
<dbReference type="GO" id="GO:0016052">
    <property type="term" value="P:carbohydrate catabolic process"/>
    <property type="evidence" value="ECO:0007669"/>
    <property type="project" value="InterPro"/>
</dbReference>
<evidence type="ECO:0000256" key="1">
    <source>
        <dbReference type="ARBA" id="ARBA00022801"/>
    </source>
</evidence>
<dbReference type="RefSeq" id="WP_203944544.1">
    <property type="nucleotide sequence ID" value="NZ_BOOR01000017.1"/>
</dbReference>
<sequence length="441" mass="47925">MIFHPIAEITVDPGRGQVHAHGWQSWTPTATLPVTARGFRPVLPVMETMRYRPGHSAPDDGFQGEGLLAVAPGPDEPVRLFAARNGLVNVPSIRARLDGDLLVITADQPEEIVEKSYPGPIDAALAAFSDRLAAEAGVGALRRPPTVWCSWYHYYEDVTENDVLENLRAIGEHELPVDVVQIDDGWEAEIGDWLTPSGRFSSIAGIAARIRAEGRRAGLWISPFVVGARSEIARRHPEWLVGDAGNNWGQDLHGLDVTHPGAARYLREVFQTLCEWGFDYFKLDFLYAGAVEGPRHSGASLLAAYREGMALVREAVGATPYLLGSGAPILPSAGLVDAMRVSPDVAAAYDAGTGDLSDPSQHAATLTTVGRSWQHGRLWVNDPDCLIARPAVQRREDWAGVVERFGGLRASSDRIADLDDWGLETTRRLLSSVPSPTPFTP</sequence>
<dbReference type="Gene3D" id="3.20.20.70">
    <property type="entry name" value="Aldolase class I"/>
    <property type="match status" value="1"/>
</dbReference>
<protein>
    <submittedName>
        <fullName evidence="3">Alpha-galactosidase</fullName>
    </submittedName>
</protein>
<dbReference type="AlphaFoldDB" id="A0A8J3V014"/>
<dbReference type="PANTHER" id="PTHR43053">
    <property type="entry name" value="GLYCOSIDASE FAMILY 31"/>
    <property type="match status" value="1"/>
</dbReference>
<comment type="caution">
    <text evidence="3">The sequence shown here is derived from an EMBL/GenBank/DDBJ whole genome shotgun (WGS) entry which is preliminary data.</text>
</comment>
<dbReference type="Proteomes" id="UP000605992">
    <property type="component" value="Unassembled WGS sequence"/>
</dbReference>
<dbReference type="InterPro" id="IPR002252">
    <property type="entry name" value="Glyco_hydro_36"/>
</dbReference>
<dbReference type="Pfam" id="PF02065">
    <property type="entry name" value="Melibiase"/>
    <property type="match status" value="1"/>
</dbReference>
<reference evidence="3" key="1">
    <citation type="submission" date="2021-01" db="EMBL/GenBank/DDBJ databases">
        <title>Whole genome shotgun sequence of Planotetraspora thailandica NBRC 104271.</title>
        <authorList>
            <person name="Komaki H."/>
            <person name="Tamura T."/>
        </authorList>
    </citation>
    <scope>NUCLEOTIDE SEQUENCE</scope>
    <source>
        <strain evidence="3">NBRC 104271</strain>
    </source>
</reference>
<proteinExistence type="predicted"/>
<dbReference type="InterPro" id="IPR017853">
    <property type="entry name" value="GH"/>
</dbReference>
<keyword evidence="2" id="KW-0326">Glycosidase</keyword>
<dbReference type="InterPro" id="IPR050985">
    <property type="entry name" value="Alpha-glycosidase_related"/>
</dbReference>
<dbReference type="GO" id="GO:0004557">
    <property type="term" value="F:alpha-galactosidase activity"/>
    <property type="evidence" value="ECO:0007669"/>
    <property type="project" value="InterPro"/>
</dbReference>
<evidence type="ECO:0000313" key="3">
    <source>
        <dbReference type="EMBL" id="GII54308.1"/>
    </source>
</evidence>
<organism evidence="3 4">
    <name type="scientific">Planotetraspora thailandica</name>
    <dbReference type="NCBI Taxonomy" id="487172"/>
    <lineage>
        <taxon>Bacteria</taxon>
        <taxon>Bacillati</taxon>
        <taxon>Actinomycetota</taxon>
        <taxon>Actinomycetes</taxon>
        <taxon>Streptosporangiales</taxon>
        <taxon>Streptosporangiaceae</taxon>
        <taxon>Planotetraspora</taxon>
    </lineage>
</organism>
<accession>A0A8J3V014</accession>
<dbReference type="PANTHER" id="PTHR43053:SF3">
    <property type="entry name" value="ALPHA-GALACTOSIDASE C-RELATED"/>
    <property type="match status" value="1"/>
</dbReference>
<dbReference type="SUPFAM" id="SSF51445">
    <property type="entry name" value="(Trans)glycosidases"/>
    <property type="match status" value="1"/>
</dbReference>
<keyword evidence="4" id="KW-1185">Reference proteome</keyword>
<dbReference type="CDD" id="cd14791">
    <property type="entry name" value="GH36"/>
    <property type="match status" value="1"/>
</dbReference>
<gene>
    <name evidence="3" type="ORF">Pth03_26970</name>
</gene>
<name>A0A8J3V014_9ACTN</name>
<dbReference type="EMBL" id="BOOR01000017">
    <property type="protein sequence ID" value="GII54308.1"/>
    <property type="molecule type" value="Genomic_DNA"/>
</dbReference>
<evidence type="ECO:0000256" key="2">
    <source>
        <dbReference type="ARBA" id="ARBA00023295"/>
    </source>
</evidence>